<evidence type="ECO:0008006" key="4">
    <source>
        <dbReference type="Google" id="ProtNLM"/>
    </source>
</evidence>
<organism evidence="2 3">
    <name type="scientific">Podospora aff. communis PSN243</name>
    <dbReference type="NCBI Taxonomy" id="3040156"/>
    <lineage>
        <taxon>Eukaryota</taxon>
        <taxon>Fungi</taxon>
        <taxon>Dikarya</taxon>
        <taxon>Ascomycota</taxon>
        <taxon>Pezizomycotina</taxon>
        <taxon>Sordariomycetes</taxon>
        <taxon>Sordariomycetidae</taxon>
        <taxon>Sordariales</taxon>
        <taxon>Podosporaceae</taxon>
        <taxon>Podospora</taxon>
    </lineage>
</organism>
<reference evidence="2" key="1">
    <citation type="journal article" date="2023" name="Mol. Phylogenet. Evol.">
        <title>Genome-scale phylogeny and comparative genomics of the fungal order Sordariales.</title>
        <authorList>
            <person name="Hensen N."/>
            <person name="Bonometti L."/>
            <person name="Westerberg I."/>
            <person name="Brannstrom I.O."/>
            <person name="Guillou S."/>
            <person name="Cros-Aarteil S."/>
            <person name="Calhoun S."/>
            <person name="Haridas S."/>
            <person name="Kuo A."/>
            <person name="Mondo S."/>
            <person name="Pangilinan J."/>
            <person name="Riley R."/>
            <person name="LaButti K."/>
            <person name="Andreopoulos B."/>
            <person name="Lipzen A."/>
            <person name="Chen C."/>
            <person name="Yan M."/>
            <person name="Daum C."/>
            <person name="Ng V."/>
            <person name="Clum A."/>
            <person name="Steindorff A."/>
            <person name="Ohm R.A."/>
            <person name="Martin F."/>
            <person name="Silar P."/>
            <person name="Natvig D.O."/>
            <person name="Lalanne C."/>
            <person name="Gautier V."/>
            <person name="Ament-Velasquez S.L."/>
            <person name="Kruys A."/>
            <person name="Hutchinson M.I."/>
            <person name="Powell A.J."/>
            <person name="Barry K."/>
            <person name="Miller A.N."/>
            <person name="Grigoriev I.V."/>
            <person name="Debuchy R."/>
            <person name="Gladieux P."/>
            <person name="Hiltunen Thoren M."/>
            <person name="Johannesson H."/>
        </authorList>
    </citation>
    <scope>NUCLEOTIDE SEQUENCE</scope>
    <source>
        <strain evidence="2">PSN243</strain>
    </source>
</reference>
<keyword evidence="3" id="KW-1185">Reference proteome</keyword>
<comment type="caution">
    <text evidence="2">The sequence shown here is derived from an EMBL/GenBank/DDBJ whole genome shotgun (WGS) entry which is preliminary data.</text>
</comment>
<evidence type="ECO:0000313" key="3">
    <source>
        <dbReference type="Proteomes" id="UP001321760"/>
    </source>
</evidence>
<dbReference type="AlphaFoldDB" id="A0AAV9H1W3"/>
<gene>
    <name evidence="2" type="ORF">QBC34DRAFT_420910</name>
</gene>
<name>A0AAV9H1W3_9PEZI</name>
<dbReference type="EMBL" id="MU865916">
    <property type="protein sequence ID" value="KAK4454532.1"/>
    <property type="molecule type" value="Genomic_DNA"/>
</dbReference>
<proteinExistence type="predicted"/>
<dbReference type="Proteomes" id="UP001321760">
    <property type="component" value="Unassembled WGS sequence"/>
</dbReference>
<reference evidence="2" key="2">
    <citation type="submission" date="2023-05" db="EMBL/GenBank/DDBJ databases">
        <authorList>
            <consortium name="Lawrence Berkeley National Laboratory"/>
            <person name="Steindorff A."/>
            <person name="Hensen N."/>
            <person name="Bonometti L."/>
            <person name="Westerberg I."/>
            <person name="Brannstrom I.O."/>
            <person name="Guillou S."/>
            <person name="Cros-Aarteil S."/>
            <person name="Calhoun S."/>
            <person name="Haridas S."/>
            <person name="Kuo A."/>
            <person name="Mondo S."/>
            <person name="Pangilinan J."/>
            <person name="Riley R."/>
            <person name="Labutti K."/>
            <person name="Andreopoulos B."/>
            <person name="Lipzen A."/>
            <person name="Chen C."/>
            <person name="Yanf M."/>
            <person name="Daum C."/>
            <person name="Ng V."/>
            <person name="Clum A."/>
            <person name="Ohm R."/>
            <person name="Martin F."/>
            <person name="Silar P."/>
            <person name="Natvig D."/>
            <person name="Lalanne C."/>
            <person name="Gautier V."/>
            <person name="Ament-Velasquez S.L."/>
            <person name="Kruys A."/>
            <person name="Hutchinson M.I."/>
            <person name="Powell A.J."/>
            <person name="Barry K."/>
            <person name="Miller A.N."/>
            <person name="Grigoriev I.V."/>
            <person name="Debuchy R."/>
            <person name="Gladieux P."/>
            <person name="Thoren M.H."/>
            <person name="Johannesson H."/>
        </authorList>
    </citation>
    <scope>NUCLEOTIDE SEQUENCE</scope>
    <source>
        <strain evidence="2">PSN243</strain>
    </source>
</reference>
<dbReference type="SUPFAM" id="SSF52047">
    <property type="entry name" value="RNI-like"/>
    <property type="match status" value="1"/>
</dbReference>
<sequence length="417" mass="46671">MAQLDQLPVEILGEICSYLCIHCLEPDTARSSYRRQWKGGRKMQRQRRHALAMLCCTSAFLRSIAQPYLYHSLYQGPDTEPDFELFRITKILTADLGQAVKRIELHHVVTPPIAKELAADFARVASRYGIQLAEGWANDESTRSSLVLDLLLLLARGASVVRLATHPSLSFEHLATVVASNDGMGVPRLSQLRTVALHWDCGNDEVVRFQLDNIAPLLRLAPNMNTLVLFCSYALDTDLQLAGVTTLNVFRCRLSSIALGKLIESCARLQVLNVLMSALTYMEGASLVPESFRASLQKHKDTLRSLSITMVPNYIYEEAQSDQDLSDFKKLESLWINVNQIKPSRTLGTENRQRPISDTFLANVLPKSIRRLCLLNYPRVPEVSMLLGLDAALERGGFPHRHEPVGPEPSVEQGRTP</sequence>
<protein>
    <recommendedName>
        <fullName evidence="4">F-box domain-containing protein</fullName>
    </recommendedName>
</protein>
<evidence type="ECO:0000313" key="2">
    <source>
        <dbReference type="EMBL" id="KAK4454532.1"/>
    </source>
</evidence>
<feature type="region of interest" description="Disordered" evidence="1">
    <location>
        <begin position="397"/>
        <end position="417"/>
    </location>
</feature>
<accession>A0AAV9H1W3</accession>
<evidence type="ECO:0000256" key="1">
    <source>
        <dbReference type="SAM" id="MobiDB-lite"/>
    </source>
</evidence>